<comment type="caution">
    <text evidence="2">The sequence shown here is derived from an EMBL/GenBank/DDBJ whole genome shotgun (WGS) entry which is preliminary data.</text>
</comment>
<dbReference type="Pfam" id="PF14435">
    <property type="entry name" value="SUKH-4"/>
    <property type="match status" value="1"/>
</dbReference>
<dbReference type="RefSeq" id="WP_345091525.1">
    <property type="nucleotide sequence ID" value="NZ_BAAAWG010000019.1"/>
</dbReference>
<proteinExistence type="predicted"/>
<dbReference type="EMBL" id="JBHSPW010000005">
    <property type="protein sequence ID" value="MFC5893809.1"/>
    <property type="molecule type" value="Genomic_DNA"/>
</dbReference>
<dbReference type="Proteomes" id="UP001596241">
    <property type="component" value="Unassembled WGS sequence"/>
</dbReference>
<feature type="region of interest" description="Disordered" evidence="1">
    <location>
        <begin position="524"/>
        <end position="559"/>
    </location>
</feature>
<reference evidence="3" key="1">
    <citation type="journal article" date="2019" name="Int. J. Syst. Evol. Microbiol.">
        <title>The Global Catalogue of Microorganisms (GCM) 10K type strain sequencing project: providing services to taxonomists for standard genome sequencing and annotation.</title>
        <authorList>
            <consortium name="The Broad Institute Genomics Platform"/>
            <consortium name="The Broad Institute Genome Sequencing Center for Infectious Disease"/>
            <person name="Wu L."/>
            <person name="Ma J."/>
        </authorList>
    </citation>
    <scope>NUCLEOTIDE SEQUENCE [LARGE SCALE GENOMIC DNA]</scope>
    <source>
        <strain evidence="3">CGMCC 1.15809</strain>
    </source>
</reference>
<dbReference type="InterPro" id="IPR025851">
    <property type="entry name" value="SUKH-4"/>
</dbReference>
<feature type="compositionally biased region" description="Basic and acidic residues" evidence="1">
    <location>
        <begin position="444"/>
        <end position="455"/>
    </location>
</feature>
<keyword evidence="3" id="KW-1185">Reference proteome</keyword>
<organism evidence="2 3">
    <name type="scientific">Streptomyces ramulosus</name>
    <dbReference type="NCBI Taxonomy" id="47762"/>
    <lineage>
        <taxon>Bacteria</taxon>
        <taxon>Bacillati</taxon>
        <taxon>Actinomycetota</taxon>
        <taxon>Actinomycetes</taxon>
        <taxon>Kitasatosporales</taxon>
        <taxon>Streptomycetaceae</taxon>
        <taxon>Streptomyces</taxon>
    </lineage>
</organism>
<feature type="compositionally biased region" description="Low complexity" evidence="1">
    <location>
        <begin position="457"/>
        <end position="470"/>
    </location>
</feature>
<evidence type="ECO:0000313" key="3">
    <source>
        <dbReference type="Proteomes" id="UP001596241"/>
    </source>
</evidence>
<protein>
    <submittedName>
        <fullName evidence="2">SUKH-4 family immunity protein</fullName>
    </submittedName>
</protein>
<sequence>MTVTSVGIPAEEVPDRVGAWWRAGGRGGSAAYVVAPVGVDAGAVMQRVHEAVPGSVLVDVAGLTAEQVTHKALVELGVDLSSGKRSDWLFASGSWSEERLLVLVNTRRAGVTRRSHEPERLVTWLLPWLTRGKLAVLIDTGPEFVPRDVPPETVFRLAEPAGDVPAPDAPAALRALTLAEPRTVPLPVWAQLVVALTGETMAPDELTELAREHSDVLLMGPLGVSFAEESMAEALRRQVDSEELVRVNRHVVDWLLRTAADFHHPEGWAKAGAVGLYAAAGLAMHAVQAKTYHELLLDGRAVAHLPQTALMDSARSRSFMILGNSPAADATHLWGWGVVARSQREWASWLHLMAVSRNDLEFASSVASSGIPLLWRAKWAHWRPPGGYHARFLKAGKFVRLSEVRWQGRPAIAGLQKRTVDGSPEPYVSVWDVETGELVAGPWEKDEIPPEHHTDLALPPASGTPAPSASQEDGHSGHPTHLIELFPPSSLPREKSAFLLPCTPLTIGDVVVFGGELGLIALRPADGVDPSGTFGSRQQPLSGEYSDAGPSSPVDALPPDHRDLIVLFGEDDIFEAEPEELPEELTHQPTRDLFTEFGLPDMNEGAMSLLPYGDGEVDLFDEVDWPDDVEPVAERGPFFQIGRWMGGELVVDGPTGRILRVPTGPGEEYLAGLPAACSLESFLTMVALYVTGVRTRETAPPASSEREQIPYWVLGELGDVDETGSEQPAWSYVLHNA</sequence>
<gene>
    <name evidence="2" type="ORF">ACFP3M_13360</name>
</gene>
<accession>A0ABW1FKR8</accession>
<name>A0ABW1FKR8_9ACTN</name>
<feature type="region of interest" description="Disordered" evidence="1">
    <location>
        <begin position="444"/>
        <end position="482"/>
    </location>
</feature>
<evidence type="ECO:0000256" key="1">
    <source>
        <dbReference type="SAM" id="MobiDB-lite"/>
    </source>
</evidence>
<evidence type="ECO:0000313" key="2">
    <source>
        <dbReference type="EMBL" id="MFC5893809.1"/>
    </source>
</evidence>